<evidence type="ECO:0000256" key="13">
    <source>
        <dbReference type="SAM" id="MobiDB-lite"/>
    </source>
</evidence>
<feature type="domain" description="Cyclic nucleotide-binding" evidence="15">
    <location>
        <begin position="462"/>
        <end position="537"/>
    </location>
</feature>
<dbReference type="FunFam" id="2.60.120.10:FF:000122">
    <property type="entry name" value="Neuropathy target esterase sws"/>
    <property type="match status" value="1"/>
</dbReference>
<dbReference type="Pfam" id="PF00027">
    <property type="entry name" value="cNMP_binding"/>
    <property type="match status" value="3"/>
</dbReference>
<dbReference type="OrthoDB" id="421051at2759"/>
<dbReference type="Proteomes" id="UP001153712">
    <property type="component" value="Chromosome 14"/>
</dbReference>
<evidence type="ECO:0000259" key="16">
    <source>
        <dbReference type="PROSITE" id="PS51635"/>
    </source>
</evidence>
<dbReference type="Gene3D" id="3.40.1090.10">
    <property type="entry name" value="Cytosolic phospholipase A2 catalytic domain"/>
    <property type="match status" value="2"/>
</dbReference>
<evidence type="ECO:0000259" key="15">
    <source>
        <dbReference type="PROSITE" id="PS50042"/>
    </source>
</evidence>
<evidence type="ECO:0000313" key="17">
    <source>
        <dbReference type="EMBL" id="CAG9857432.1"/>
    </source>
</evidence>
<dbReference type="FunFam" id="3.40.1090.10:FF:000022">
    <property type="entry name" value="Neuropathy target esterase sws"/>
    <property type="match status" value="1"/>
</dbReference>
<evidence type="ECO:0000256" key="4">
    <source>
        <dbReference type="ARBA" id="ARBA00022553"/>
    </source>
</evidence>
<dbReference type="EC" id="3.1.1.5" evidence="3"/>
<keyword evidence="4" id="KW-0597">Phosphoprotein</keyword>
<feature type="short sequence motif" description="GXSXG" evidence="12">
    <location>
        <begin position="929"/>
        <end position="933"/>
    </location>
</feature>
<comment type="similarity">
    <text evidence="2">Belongs to the NTE family.</text>
</comment>
<dbReference type="CDD" id="cd07225">
    <property type="entry name" value="Pat_PNPLA6_PNPLA7"/>
    <property type="match status" value="1"/>
</dbReference>
<feature type="domain" description="Cyclic nucleotide-binding" evidence="15">
    <location>
        <begin position="570"/>
        <end position="652"/>
    </location>
</feature>
<dbReference type="CDD" id="cd00038">
    <property type="entry name" value="CAP_ED"/>
    <property type="match status" value="3"/>
</dbReference>
<dbReference type="InterPro" id="IPR002641">
    <property type="entry name" value="PNPLA_dom"/>
</dbReference>
<keyword evidence="11 14" id="KW-0472">Membrane</keyword>
<accession>A0A9N9XLQ7</accession>
<dbReference type="PROSITE" id="PS51635">
    <property type="entry name" value="PNPLA"/>
    <property type="match status" value="1"/>
</dbReference>
<evidence type="ECO:0000256" key="14">
    <source>
        <dbReference type="SAM" id="Phobius"/>
    </source>
</evidence>
<dbReference type="Pfam" id="PF24179">
    <property type="entry name" value="NTE_Ploop"/>
    <property type="match status" value="1"/>
</dbReference>
<evidence type="ECO:0000256" key="1">
    <source>
        <dbReference type="ARBA" id="ARBA00004389"/>
    </source>
</evidence>
<dbReference type="SUPFAM" id="SSF51206">
    <property type="entry name" value="cAMP-binding domain-like"/>
    <property type="match status" value="3"/>
</dbReference>
<feature type="region of interest" description="Disordered" evidence="13">
    <location>
        <begin position="351"/>
        <end position="418"/>
    </location>
</feature>
<feature type="domain" description="PNPLA" evidence="16">
    <location>
        <begin position="898"/>
        <end position="1064"/>
    </location>
</feature>
<keyword evidence="8 12" id="KW-0442">Lipid degradation</keyword>
<feature type="active site" description="Nucleophile" evidence="12">
    <location>
        <position position="931"/>
    </location>
</feature>
<dbReference type="Pfam" id="PF01734">
    <property type="entry name" value="Patatin"/>
    <property type="match status" value="1"/>
</dbReference>
<feature type="compositionally biased region" description="Acidic residues" evidence="13">
    <location>
        <begin position="1293"/>
        <end position="1308"/>
    </location>
</feature>
<dbReference type="InterPro" id="IPR000595">
    <property type="entry name" value="cNMP-bd_dom"/>
</dbReference>
<keyword evidence="18" id="KW-1185">Reference proteome</keyword>
<dbReference type="InterPro" id="IPR056556">
    <property type="entry name" value="NTE1_P-loop_dom"/>
</dbReference>
<sequence>MSSADICQIIYKSKVRRSFLHHFFNTKIKTNNAMDVINSIKNMDADFGILSKSTWLVNVYLQFQETYKFFYIIILGVLLIAGTLTTFIIRRCTKKVFTRKESFSQETTRFRKRDKALFYGRKMIRKVKNISGQVRSSSGQGKKRKMVMKLARRLLQLKKDTDQEQLKVLEPPAEYLQEDTLSDERMPPDVLYMLQSIRVFGHFEKPVFLKLCKHTEIVNVLSGSYLFRIGDPDENVYIVQSGKLNVSITGNDGLNTLKIVKPGESVTSLLSFTDVLTGHTNPYKTVSAKATEDSTIVKLPMRAFQEIFKEYPDIFVRVLQVIMIRLQRVTFTALHQYLGLSAELVKQHSKHKQSLTGSPIKKRKEEICNEKPPAMGHKRSKSSVESKSCSPNSQSGTTVVENDSCVDAQKKRPSNPEMVTDEELIEVATEAFVKQLGLEDAGIIKGKVDIREVSAGTYLMKEESNKDAALVYVISGALIVSQKLAETDEEVTMFTTHSGEIVGGLAVLTGEPSFFTIRAKHFTRVASISKSNIYALMKDQPKIVLYIAHVVVQRLSPFVRQVDFALDWIFTESGRAIYRQDDESDSTYIVLSGRLRSVITHKDGKKELVAEYGKGDLIGVVEMVTQTKRSTTVIAVRDSELAKLPEGLFNAIKIRYPIVVTRLIKLLGHRILGTWKTPALAAPRQCGAPAVDSRPSTLNFSTVAVVAASDDVPLTAFTFELYHCLRGIGSTLRLTSDVVRKTLGGTIMDPNNEYRLSSWLAQQEDQHRISLYQCDLTVSAWTLRCIRQADCILIVGLGNNHPTLGKVEREIERLAVRTQKELVLLHREDGKPQNTIAWLNMRTWVSSHHHIMCQNRMFARKSVYRINELYSKVCTQEPNIHSDFSRLARWLTGKSVGLVLGGGGARGSAHVGMIKAIQEAGMPIDMVGGTSIGAFMGALWCKERNITTVTQKAREWSKKMTQWWRQILDLTYPMTSMFSGKDFNHTIRSTFGDTYIEDLWLPYFTVTTDITSSCMRIHTHGSLWRYIRSSMSLSGYMPPLCDPLDAHLLLDGGYTNNLPGSLWRYVRGSMSIVGIFPPICDPMDGHLIADGCYVNKVPADVMRGLGANHILAIDVGSVDDQDLTNYGDDLSGWWLLWKRWYPFTEPVKVPNLPDIQSRLAYVSCVRQLEILDPRPVDLSLTSPSYSGYHMVKGAGSHWFVWFVFGGKKEVKNSDYCEYIRPPIDKYRTLQFGSFDEIRDVGYRHGKAYFEGQLRAGNLPIFKSLADVHKAQNSANYTFTDLAQMVCKVSRPYEEDESTSSSSEDEDEGRDGYASEPTVGLSENKSLLTRRPGGSLSLSENELEESDVDFDLNQRNK</sequence>
<dbReference type="GO" id="GO:0016042">
    <property type="term" value="P:lipid catabolic process"/>
    <property type="evidence" value="ECO:0007669"/>
    <property type="project" value="UniProtKB-UniRule"/>
</dbReference>
<dbReference type="EMBL" id="OU900107">
    <property type="protein sequence ID" value="CAG9857432.1"/>
    <property type="molecule type" value="Genomic_DNA"/>
</dbReference>
<feature type="compositionally biased region" description="Acidic residues" evidence="13">
    <location>
        <begin position="1340"/>
        <end position="1349"/>
    </location>
</feature>
<dbReference type="FunFam" id="2.60.120.10:FF:000010">
    <property type="entry name" value="neuropathy target esterase isoform X1"/>
    <property type="match status" value="1"/>
</dbReference>
<evidence type="ECO:0000256" key="6">
    <source>
        <dbReference type="ARBA" id="ARBA00022801"/>
    </source>
</evidence>
<dbReference type="InterPro" id="IPR014710">
    <property type="entry name" value="RmlC-like_jellyroll"/>
</dbReference>
<dbReference type="Gene3D" id="2.60.120.10">
    <property type="entry name" value="Jelly Rolls"/>
    <property type="match status" value="3"/>
</dbReference>
<keyword evidence="5 14" id="KW-0812">Transmembrane</keyword>
<feature type="transmembrane region" description="Helical" evidence="14">
    <location>
        <begin position="69"/>
        <end position="89"/>
    </location>
</feature>
<feature type="region of interest" description="Disordered" evidence="13">
    <location>
        <begin position="1290"/>
        <end position="1356"/>
    </location>
</feature>
<evidence type="ECO:0000256" key="11">
    <source>
        <dbReference type="ARBA" id="ARBA00023136"/>
    </source>
</evidence>
<keyword evidence="10 12" id="KW-0443">Lipid metabolism</keyword>
<evidence type="ECO:0000256" key="12">
    <source>
        <dbReference type="PROSITE-ProRule" id="PRU01161"/>
    </source>
</evidence>
<dbReference type="InterPro" id="IPR016035">
    <property type="entry name" value="Acyl_Trfase/lysoPLipase"/>
</dbReference>
<keyword evidence="9 14" id="KW-1133">Transmembrane helix</keyword>
<dbReference type="PANTHER" id="PTHR14226:SF29">
    <property type="entry name" value="NEUROPATHY TARGET ESTERASE SWS"/>
    <property type="match status" value="1"/>
</dbReference>
<protein>
    <recommendedName>
        <fullName evidence="3">lysophospholipase</fullName>
        <ecNumber evidence="3">3.1.1.5</ecNumber>
    </recommendedName>
</protein>
<feature type="short sequence motif" description="DGA/G" evidence="12">
    <location>
        <begin position="1051"/>
        <end position="1053"/>
    </location>
</feature>
<dbReference type="SUPFAM" id="SSF52151">
    <property type="entry name" value="FabD/lysophospholipase-like"/>
    <property type="match status" value="2"/>
</dbReference>
<dbReference type="PROSITE" id="PS50042">
    <property type="entry name" value="CNMP_BINDING_3"/>
    <property type="match status" value="3"/>
</dbReference>
<feature type="short sequence motif" description="GXGXXG" evidence="12">
    <location>
        <begin position="902"/>
        <end position="907"/>
    </location>
</feature>
<keyword evidence="7" id="KW-0256">Endoplasmic reticulum</keyword>
<gene>
    <name evidence="17" type="ORF">PHYEVI_LOCUS3837</name>
</gene>
<dbReference type="PANTHER" id="PTHR14226">
    <property type="entry name" value="NEUROPATHY TARGET ESTERASE/SWISS CHEESE D.MELANOGASTER"/>
    <property type="match status" value="1"/>
</dbReference>
<dbReference type="InterPro" id="IPR050301">
    <property type="entry name" value="NTE"/>
</dbReference>
<dbReference type="InterPro" id="IPR018490">
    <property type="entry name" value="cNMP-bd_dom_sf"/>
</dbReference>
<evidence type="ECO:0000256" key="2">
    <source>
        <dbReference type="ARBA" id="ARBA00006636"/>
    </source>
</evidence>
<evidence type="ECO:0000256" key="8">
    <source>
        <dbReference type="ARBA" id="ARBA00022963"/>
    </source>
</evidence>
<dbReference type="GO" id="GO:0005789">
    <property type="term" value="C:endoplasmic reticulum membrane"/>
    <property type="evidence" value="ECO:0007669"/>
    <property type="project" value="UniProtKB-SubCell"/>
</dbReference>
<dbReference type="FunFam" id="2.60.120.10:FF:000012">
    <property type="entry name" value="neuropathy target esterase isoform X2"/>
    <property type="match status" value="1"/>
</dbReference>
<feature type="domain" description="Cyclic nucleotide-binding" evidence="15">
    <location>
        <begin position="199"/>
        <end position="325"/>
    </location>
</feature>
<evidence type="ECO:0000256" key="7">
    <source>
        <dbReference type="ARBA" id="ARBA00022824"/>
    </source>
</evidence>
<evidence type="ECO:0000256" key="3">
    <source>
        <dbReference type="ARBA" id="ARBA00013274"/>
    </source>
</evidence>
<keyword evidence="6 12" id="KW-0378">Hydrolase</keyword>
<evidence type="ECO:0000256" key="10">
    <source>
        <dbReference type="ARBA" id="ARBA00023098"/>
    </source>
</evidence>
<organism evidence="17 18">
    <name type="scientific">Phyllotreta striolata</name>
    <name type="common">Striped flea beetle</name>
    <name type="synonym">Crioceris striolata</name>
    <dbReference type="NCBI Taxonomy" id="444603"/>
    <lineage>
        <taxon>Eukaryota</taxon>
        <taxon>Metazoa</taxon>
        <taxon>Ecdysozoa</taxon>
        <taxon>Arthropoda</taxon>
        <taxon>Hexapoda</taxon>
        <taxon>Insecta</taxon>
        <taxon>Pterygota</taxon>
        <taxon>Neoptera</taxon>
        <taxon>Endopterygota</taxon>
        <taxon>Coleoptera</taxon>
        <taxon>Polyphaga</taxon>
        <taxon>Cucujiformia</taxon>
        <taxon>Chrysomeloidea</taxon>
        <taxon>Chrysomelidae</taxon>
        <taxon>Galerucinae</taxon>
        <taxon>Alticini</taxon>
        <taxon>Phyllotreta</taxon>
    </lineage>
</organism>
<evidence type="ECO:0000313" key="18">
    <source>
        <dbReference type="Proteomes" id="UP001153712"/>
    </source>
</evidence>
<dbReference type="SMART" id="SM00100">
    <property type="entry name" value="cNMP"/>
    <property type="match status" value="2"/>
</dbReference>
<proteinExistence type="inferred from homology"/>
<evidence type="ECO:0000256" key="9">
    <source>
        <dbReference type="ARBA" id="ARBA00022989"/>
    </source>
</evidence>
<reference evidence="17" key="1">
    <citation type="submission" date="2022-01" db="EMBL/GenBank/DDBJ databases">
        <authorList>
            <person name="King R."/>
        </authorList>
    </citation>
    <scope>NUCLEOTIDE SEQUENCE</scope>
</reference>
<feature type="compositionally biased region" description="Low complexity" evidence="13">
    <location>
        <begin position="383"/>
        <end position="393"/>
    </location>
</feature>
<comment type="subcellular location">
    <subcellularLocation>
        <location evidence="1">Endoplasmic reticulum membrane</location>
        <topology evidence="1">Single-pass membrane protein</topology>
    </subcellularLocation>
</comment>
<evidence type="ECO:0000256" key="5">
    <source>
        <dbReference type="ARBA" id="ARBA00022692"/>
    </source>
</evidence>
<name>A0A9N9XLQ7_PHYSR</name>
<dbReference type="GO" id="GO:0004622">
    <property type="term" value="F:phosphatidylcholine lysophospholipase activity"/>
    <property type="evidence" value="ECO:0007669"/>
    <property type="project" value="UniProtKB-EC"/>
</dbReference>
<feature type="active site" description="Proton acceptor" evidence="12">
    <location>
        <position position="1051"/>
    </location>
</feature>